<accession>A0A8C3VJT3</accession>
<feature type="compositionally biased region" description="Low complexity" evidence="19">
    <location>
        <begin position="357"/>
        <end position="376"/>
    </location>
</feature>
<feature type="chain" id="PRO_5034561700" description="Podocalyxin" evidence="21">
    <location>
        <begin position="21"/>
        <end position="772"/>
    </location>
</feature>
<feature type="compositionally biased region" description="Polar residues" evidence="19">
    <location>
        <begin position="330"/>
        <end position="356"/>
    </location>
</feature>
<evidence type="ECO:0000256" key="5">
    <source>
        <dbReference type="ARBA" id="ARBA00004479"/>
    </source>
</evidence>
<keyword evidence="23" id="KW-1185">Reference proteome</keyword>
<evidence type="ECO:0000256" key="17">
    <source>
        <dbReference type="ARBA" id="ARBA00023273"/>
    </source>
</evidence>
<evidence type="ECO:0000256" key="14">
    <source>
        <dbReference type="ARBA" id="ARBA00022989"/>
    </source>
</evidence>
<dbReference type="InterPro" id="IPR013836">
    <property type="entry name" value="CD34/Podocalyxin"/>
</dbReference>
<reference evidence="22" key="3">
    <citation type="submission" date="2025-09" db="UniProtKB">
        <authorList>
            <consortium name="Ensembl"/>
        </authorList>
    </citation>
    <scope>IDENTIFICATION</scope>
</reference>
<gene>
    <name evidence="22" type="primary">PODXL</name>
</gene>
<feature type="compositionally biased region" description="Low complexity" evidence="19">
    <location>
        <begin position="459"/>
        <end position="470"/>
    </location>
</feature>
<evidence type="ECO:0000256" key="20">
    <source>
        <dbReference type="SAM" id="Phobius"/>
    </source>
</evidence>
<feature type="signal peptide" evidence="21">
    <location>
        <begin position="1"/>
        <end position="20"/>
    </location>
</feature>
<reference evidence="22" key="1">
    <citation type="submission" date="2020-10" db="EMBL/GenBank/DDBJ databases">
        <title>Catharus ustulatus (Swainson's thrush) genome, bCatUst1, primary haplotype v2.</title>
        <authorList>
            <person name="Delmore K."/>
            <person name="Vafadar M."/>
            <person name="Formenti G."/>
            <person name="Chow W."/>
            <person name="Pelan S."/>
            <person name="Howe K."/>
            <person name="Rhie A."/>
            <person name="Mountcastle J."/>
            <person name="Haase B."/>
            <person name="Fedrigo O."/>
            <person name="Jarvis E.D."/>
        </authorList>
    </citation>
    <scope>NUCLEOTIDE SEQUENCE [LARGE SCALE GENOMIC DNA]</scope>
</reference>
<evidence type="ECO:0000256" key="9">
    <source>
        <dbReference type="ARBA" id="ARBA00017371"/>
    </source>
</evidence>
<dbReference type="GO" id="GO:0030027">
    <property type="term" value="C:lamellipodium"/>
    <property type="evidence" value="ECO:0007669"/>
    <property type="project" value="UniProtKB-SubCell"/>
</dbReference>
<feature type="region of interest" description="Disordered" evidence="19">
    <location>
        <begin position="219"/>
        <end position="429"/>
    </location>
</feature>
<keyword evidence="17" id="KW-0966">Cell projection</keyword>
<organism evidence="22 23">
    <name type="scientific">Catharus ustulatus</name>
    <name type="common">Russet-backed thrush</name>
    <name type="synonym">Hylocichla ustulatus</name>
    <dbReference type="NCBI Taxonomy" id="91951"/>
    <lineage>
        <taxon>Eukaryota</taxon>
        <taxon>Metazoa</taxon>
        <taxon>Chordata</taxon>
        <taxon>Craniata</taxon>
        <taxon>Vertebrata</taxon>
        <taxon>Euteleostomi</taxon>
        <taxon>Archelosauria</taxon>
        <taxon>Archosauria</taxon>
        <taxon>Dinosauria</taxon>
        <taxon>Saurischia</taxon>
        <taxon>Theropoda</taxon>
        <taxon>Coelurosauria</taxon>
        <taxon>Aves</taxon>
        <taxon>Neognathae</taxon>
        <taxon>Neoaves</taxon>
        <taxon>Telluraves</taxon>
        <taxon>Australaves</taxon>
        <taxon>Passeriformes</taxon>
        <taxon>Turdidae</taxon>
        <taxon>Catharus</taxon>
    </lineage>
</organism>
<dbReference type="GO" id="GO:0032534">
    <property type="term" value="P:regulation of microvillus assembly"/>
    <property type="evidence" value="ECO:0007669"/>
    <property type="project" value="TreeGrafter"/>
</dbReference>
<dbReference type="GO" id="GO:0022408">
    <property type="term" value="P:negative regulation of cell-cell adhesion"/>
    <property type="evidence" value="ECO:0007669"/>
    <property type="project" value="TreeGrafter"/>
</dbReference>
<evidence type="ECO:0000256" key="2">
    <source>
        <dbReference type="ARBA" id="ARBA00004221"/>
    </source>
</evidence>
<evidence type="ECO:0000313" key="22">
    <source>
        <dbReference type="Ensembl" id="ENSCUSP00005027240.1"/>
    </source>
</evidence>
<comment type="subcellular location">
    <subcellularLocation>
        <location evidence="2">Apical cell membrane</location>
    </subcellularLocation>
    <subcellularLocation>
        <location evidence="6">Cell projection</location>
        <location evidence="6">Filopodium</location>
    </subcellularLocation>
    <subcellularLocation>
        <location evidence="7">Cell projection</location>
        <location evidence="7">Lamellipodium</location>
    </subcellularLocation>
    <subcellularLocation>
        <location evidence="1">Cell projection</location>
        <location evidence="1">Microvillus</location>
    </subcellularLocation>
    <subcellularLocation>
        <location evidence="4">Cell projection</location>
        <location evidence="4">Ruffle</location>
    </subcellularLocation>
    <subcellularLocation>
        <location evidence="3">Membrane raft</location>
    </subcellularLocation>
    <subcellularLocation>
        <location evidence="5">Membrane</location>
        <topology evidence="5">Single-pass type I membrane protein</topology>
    </subcellularLocation>
</comment>
<dbReference type="PANTHER" id="PTHR12067:SF5">
    <property type="entry name" value="PODOCALYXIN"/>
    <property type="match status" value="1"/>
</dbReference>
<feature type="compositionally biased region" description="Polar residues" evidence="19">
    <location>
        <begin position="413"/>
        <end position="429"/>
    </location>
</feature>
<dbReference type="AlphaFoldDB" id="A0A8C3VJT3"/>
<keyword evidence="12 21" id="KW-0732">Signal</keyword>
<dbReference type="InterPro" id="IPR017403">
    <property type="entry name" value="PODXL"/>
</dbReference>
<evidence type="ECO:0000256" key="4">
    <source>
        <dbReference type="ARBA" id="ARBA00004466"/>
    </source>
</evidence>
<evidence type="ECO:0000256" key="13">
    <source>
        <dbReference type="ARBA" id="ARBA00022889"/>
    </source>
</evidence>
<evidence type="ECO:0000256" key="19">
    <source>
        <dbReference type="SAM" id="MobiDB-lite"/>
    </source>
</evidence>
<keyword evidence="10" id="KW-1003">Cell membrane</keyword>
<keyword evidence="11 20" id="KW-0812">Transmembrane</keyword>
<name>A0A8C3VJT3_CATUS</name>
<evidence type="ECO:0000256" key="21">
    <source>
        <dbReference type="SAM" id="SignalP"/>
    </source>
</evidence>
<evidence type="ECO:0000256" key="8">
    <source>
        <dbReference type="ARBA" id="ARBA00007029"/>
    </source>
</evidence>
<reference evidence="22" key="2">
    <citation type="submission" date="2025-08" db="UniProtKB">
        <authorList>
            <consortium name="Ensembl"/>
        </authorList>
    </citation>
    <scope>IDENTIFICATION</scope>
</reference>
<dbReference type="GO" id="GO:0016324">
    <property type="term" value="C:apical plasma membrane"/>
    <property type="evidence" value="ECO:0007669"/>
    <property type="project" value="UniProtKB-SubCell"/>
</dbReference>
<evidence type="ECO:0000256" key="7">
    <source>
        <dbReference type="ARBA" id="ARBA00004510"/>
    </source>
</evidence>
<evidence type="ECO:0000256" key="16">
    <source>
        <dbReference type="ARBA" id="ARBA00023180"/>
    </source>
</evidence>
<keyword evidence="16" id="KW-0325">Glycoprotein</keyword>
<protein>
    <recommendedName>
        <fullName evidence="9">Podocalyxin</fullName>
    </recommendedName>
    <alternativeName>
        <fullName evidence="18">Podocalyxin-like protein 1</fullName>
    </alternativeName>
</protein>
<evidence type="ECO:0000256" key="18">
    <source>
        <dbReference type="ARBA" id="ARBA00031141"/>
    </source>
</evidence>
<keyword evidence="15 20" id="KW-0472">Membrane</keyword>
<evidence type="ECO:0000256" key="10">
    <source>
        <dbReference type="ARBA" id="ARBA00022475"/>
    </source>
</evidence>
<dbReference type="Ensembl" id="ENSCUST00005028189.1">
    <property type="protein sequence ID" value="ENSCUSP00005027240.1"/>
    <property type="gene ID" value="ENSCUSG00005016808.1"/>
</dbReference>
<feature type="compositionally biased region" description="Acidic residues" evidence="19">
    <location>
        <begin position="761"/>
        <end position="772"/>
    </location>
</feature>
<dbReference type="GO" id="GO:0001726">
    <property type="term" value="C:ruffle"/>
    <property type="evidence" value="ECO:0007669"/>
    <property type="project" value="UniProtKB-SubCell"/>
</dbReference>
<dbReference type="GO" id="GO:0016477">
    <property type="term" value="P:cell migration"/>
    <property type="evidence" value="ECO:0007669"/>
    <property type="project" value="InterPro"/>
</dbReference>
<evidence type="ECO:0000256" key="11">
    <source>
        <dbReference type="ARBA" id="ARBA00022692"/>
    </source>
</evidence>
<evidence type="ECO:0000256" key="3">
    <source>
        <dbReference type="ARBA" id="ARBA00004285"/>
    </source>
</evidence>
<evidence type="ECO:0000256" key="6">
    <source>
        <dbReference type="ARBA" id="ARBA00004486"/>
    </source>
</evidence>
<proteinExistence type="inferred from homology"/>
<keyword evidence="13" id="KW-0130">Cell adhesion</keyword>
<feature type="compositionally biased region" description="Low complexity" evidence="19">
    <location>
        <begin position="390"/>
        <end position="412"/>
    </location>
</feature>
<evidence type="ECO:0000256" key="12">
    <source>
        <dbReference type="ARBA" id="ARBA00022729"/>
    </source>
</evidence>
<feature type="compositionally biased region" description="Polar residues" evidence="19">
    <location>
        <begin position="471"/>
        <end position="494"/>
    </location>
</feature>
<sequence length="772" mass="80987">MRAAGLLPLLLPLLLLLGECRPPLPVPPSPLQASLASSLSPLLLASRAEKRPGDAGRAPSARIADFWGSPEHIQRSVAAQLGALEPQCCGGMSPSLLLFPPASPAVGFGFPAELGLSLPCSRCCTHGKGAGMLREKSGECCWRQQFPAGSWWSFGETFGEVREWKQFPESCGSVGVGVMEWELRFCAGVFCRRGVHEPHGKVTGKGNALMLSRVNKGVSSQDDSGAAVIQASTTTTVKPTKSPSTTRTTETTTTTETPTTTVPTTRSLPASTEGTSAALSTSSPSTVKTSSTDAAAAQTTVTPPTTAQSNSTTASQGTPPSSSAAPPSTMTQDISSKQGTPSTPTSTPVQKSSSHSPTTPRTTPAARPTTPQQTTTSVSGNLGTSSAAQPVGTDTTTPPGAAGAVGTSPSGTQPQGSQTLSNTSGSTTASTCICPPGCRDCVVPPHSNSTTQPPPSPTSPAQGPTPSSQTGSTKTSVSPAPTTPTMSQAGTKTTIPGEAPTTPSGADHDVGSATTKPTSDSQSPDSAQPPPPAPGDQAEDCSPDLQHPNISSQNELICQDQVQYTRPTIRLKEPRTCAEWMNASNNTSFYESFCSTAQRAFDASRDRCTVKLMACKPSSQHWAVQVTLHLPLDSEEILTELKEKKDKLEQLGIFNITSDKMEDMTIKDELSTPLIITIITLAGSLLLIAAIYGCHQRFSQKKDQNIHPDVPGFDDGHVALIFNRLTEEMQTMENGYHDNPTLEVMETSSEMQEKKCRDPADEVDTVTEDTQK</sequence>
<feature type="region of interest" description="Disordered" evidence="19">
    <location>
        <begin position="746"/>
        <end position="772"/>
    </location>
</feature>
<keyword evidence="14 20" id="KW-1133">Transmembrane helix</keyword>
<dbReference type="GO" id="GO:0007155">
    <property type="term" value="P:cell adhesion"/>
    <property type="evidence" value="ECO:0007669"/>
    <property type="project" value="UniProtKB-KW"/>
</dbReference>
<feature type="region of interest" description="Disordered" evidence="19">
    <location>
        <begin position="445"/>
        <end position="554"/>
    </location>
</feature>
<evidence type="ECO:0000256" key="1">
    <source>
        <dbReference type="ARBA" id="ARBA00004105"/>
    </source>
</evidence>
<feature type="compositionally biased region" description="Low complexity" evidence="19">
    <location>
        <begin position="232"/>
        <end position="267"/>
    </location>
</feature>
<dbReference type="GO" id="GO:0045121">
    <property type="term" value="C:membrane raft"/>
    <property type="evidence" value="ECO:0007669"/>
    <property type="project" value="UniProtKB-SubCell"/>
</dbReference>
<dbReference type="Pfam" id="PF06365">
    <property type="entry name" value="CD34_antigen"/>
    <property type="match status" value="2"/>
</dbReference>
<dbReference type="Proteomes" id="UP000694563">
    <property type="component" value="Chromosome 4"/>
</dbReference>
<feature type="compositionally biased region" description="Low complexity" evidence="19">
    <location>
        <begin position="275"/>
        <end position="329"/>
    </location>
</feature>
<comment type="similarity">
    <text evidence="8">Belongs to the podocalyxin family.</text>
</comment>
<feature type="compositionally biased region" description="Polar residues" evidence="19">
    <location>
        <begin position="377"/>
        <end position="388"/>
    </location>
</feature>
<feature type="transmembrane region" description="Helical" evidence="20">
    <location>
        <begin position="674"/>
        <end position="694"/>
    </location>
</feature>
<dbReference type="GO" id="GO:0031528">
    <property type="term" value="C:microvillus membrane"/>
    <property type="evidence" value="ECO:0007669"/>
    <property type="project" value="TreeGrafter"/>
</dbReference>
<evidence type="ECO:0000313" key="23">
    <source>
        <dbReference type="Proteomes" id="UP000694563"/>
    </source>
</evidence>
<dbReference type="PANTHER" id="PTHR12067">
    <property type="entry name" value="PODOCALYXIN"/>
    <property type="match status" value="1"/>
</dbReference>
<feature type="compositionally biased region" description="Basic and acidic residues" evidence="19">
    <location>
        <begin position="751"/>
        <end position="760"/>
    </location>
</feature>
<dbReference type="GO" id="GO:0030175">
    <property type="term" value="C:filopodium"/>
    <property type="evidence" value="ECO:0007669"/>
    <property type="project" value="UniProtKB-SubCell"/>
</dbReference>
<evidence type="ECO:0000256" key="15">
    <source>
        <dbReference type="ARBA" id="ARBA00023136"/>
    </source>
</evidence>
<dbReference type="GO" id="GO:0033634">
    <property type="term" value="P:positive regulation of cell-cell adhesion mediated by integrin"/>
    <property type="evidence" value="ECO:0007669"/>
    <property type="project" value="TreeGrafter"/>
</dbReference>